<evidence type="ECO:0000313" key="2">
    <source>
        <dbReference type="Proteomes" id="UP001148838"/>
    </source>
</evidence>
<evidence type="ECO:0000313" key="1">
    <source>
        <dbReference type="EMBL" id="KAJ4439673.1"/>
    </source>
</evidence>
<keyword evidence="2" id="KW-1185">Reference proteome</keyword>
<accession>A0ABQ8T0A8</accession>
<evidence type="ECO:0008006" key="3">
    <source>
        <dbReference type="Google" id="ProtNLM"/>
    </source>
</evidence>
<name>A0ABQ8T0A8_PERAM</name>
<comment type="caution">
    <text evidence="1">The sequence shown here is derived from an EMBL/GenBank/DDBJ whole genome shotgun (WGS) entry which is preliminary data.</text>
</comment>
<reference evidence="1 2" key="1">
    <citation type="journal article" date="2022" name="Allergy">
        <title>Genome assembly and annotation of Periplaneta americana reveal a comprehensive cockroach allergen profile.</title>
        <authorList>
            <person name="Wang L."/>
            <person name="Xiong Q."/>
            <person name="Saelim N."/>
            <person name="Wang L."/>
            <person name="Nong W."/>
            <person name="Wan A.T."/>
            <person name="Shi M."/>
            <person name="Liu X."/>
            <person name="Cao Q."/>
            <person name="Hui J.H.L."/>
            <person name="Sookrung N."/>
            <person name="Leung T.F."/>
            <person name="Tungtrongchitr A."/>
            <person name="Tsui S.K.W."/>
        </authorList>
    </citation>
    <scope>NUCLEOTIDE SEQUENCE [LARGE SCALE GENOMIC DNA]</scope>
    <source>
        <strain evidence="1">PWHHKU_190912</strain>
    </source>
</reference>
<sequence>MNANVSAVRSVPGRSSGSNLCRRCDREVETLAHVLGACPHGELLRNTRHHTVRSIIATALRNKGYQYMKKYTAYPVRAGMRRHYVRSSDRSQWIEDSLQLAMEHVRTGGMNCFRASKAYGILYLAPPGAPISASEILTSPKTSGCKTVLQLWQTSQAGTRKSSFPFNPRVIGHGKGRRDMYAVCLPNVTDTSLKAEDCGVPRKKPSAISALPTTNSITTWPEIEPGPFGWKTSTLSLEPQTRHKYTEMGIYTGILCFHLMKDGQNREKFSPAPWLEPGFSALRANALSTKPHRIPVPMSDRIPSV</sequence>
<dbReference type="EMBL" id="JAJSOF020000017">
    <property type="protein sequence ID" value="KAJ4439673.1"/>
    <property type="molecule type" value="Genomic_DNA"/>
</dbReference>
<gene>
    <name evidence="1" type="ORF">ANN_07801</name>
</gene>
<dbReference type="Proteomes" id="UP001148838">
    <property type="component" value="Unassembled WGS sequence"/>
</dbReference>
<organism evidence="1 2">
    <name type="scientific">Periplaneta americana</name>
    <name type="common">American cockroach</name>
    <name type="synonym">Blatta americana</name>
    <dbReference type="NCBI Taxonomy" id="6978"/>
    <lineage>
        <taxon>Eukaryota</taxon>
        <taxon>Metazoa</taxon>
        <taxon>Ecdysozoa</taxon>
        <taxon>Arthropoda</taxon>
        <taxon>Hexapoda</taxon>
        <taxon>Insecta</taxon>
        <taxon>Pterygota</taxon>
        <taxon>Neoptera</taxon>
        <taxon>Polyneoptera</taxon>
        <taxon>Dictyoptera</taxon>
        <taxon>Blattodea</taxon>
        <taxon>Blattoidea</taxon>
        <taxon>Blattidae</taxon>
        <taxon>Blattinae</taxon>
        <taxon>Periplaneta</taxon>
    </lineage>
</organism>
<protein>
    <recommendedName>
        <fullName evidence="3">Reverse transcriptase</fullName>
    </recommendedName>
</protein>
<proteinExistence type="predicted"/>